<gene>
    <name evidence="11" type="ORF">DFQ11_101920</name>
</gene>
<keyword evidence="9" id="KW-1003">Cell membrane</keyword>
<comment type="subunit">
    <text evidence="9">Homodimer.</text>
</comment>
<dbReference type="GO" id="GO:0015095">
    <property type="term" value="F:magnesium ion transmembrane transporter activity"/>
    <property type="evidence" value="ECO:0007669"/>
    <property type="project" value="UniProtKB-UniRule"/>
</dbReference>
<dbReference type="SMART" id="SM00924">
    <property type="entry name" value="MgtE_N"/>
    <property type="match status" value="1"/>
</dbReference>
<dbReference type="Proteomes" id="UP000248054">
    <property type="component" value="Unassembled WGS sequence"/>
</dbReference>
<dbReference type="SMART" id="SM00116">
    <property type="entry name" value="CBS"/>
    <property type="match status" value="2"/>
</dbReference>
<comment type="similarity">
    <text evidence="2 9">Belongs to the SLC41A transporter family.</text>
</comment>
<dbReference type="SUPFAM" id="SSF54631">
    <property type="entry name" value="CBS-domain pair"/>
    <property type="match status" value="1"/>
</dbReference>
<keyword evidence="8" id="KW-0129">CBS domain</keyword>
<dbReference type="InterPro" id="IPR006667">
    <property type="entry name" value="SLC41_membr_dom"/>
</dbReference>
<dbReference type="Gene3D" id="3.10.580.10">
    <property type="entry name" value="CBS-domain"/>
    <property type="match status" value="1"/>
</dbReference>
<feature type="domain" description="CBS" evidence="10">
    <location>
        <begin position="210"/>
        <end position="267"/>
    </location>
</feature>
<dbReference type="InterPro" id="IPR038076">
    <property type="entry name" value="MgtE_N_sf"/>
</dbReference>
<keyword evidence="6 9" id="KW-1133">Transmembrane helix</keyword>
<dbReference type="EMBL" id="QJTD01000001">
    <property type="protein sequence ID" value="PYE83485.1"/>
    <property type="molecule type" value="Genomic_DNA"/>
</dbReference>
<dbReference type="GO" id="GO:0005886">
    <property type="term" value="C:plasma membrane"/>
    <property type="evidence" value="ECO:0007669"/>
    <property type="project" value="UniProtKB-SubCell"/>
</dbReference>
<keyword evidence="5 9" id="KW-0460">Magnesium</keyword>
<evidence type="ECO:0000256" key="8">
    <source>
        <dbReference type="PROSITE-ProRule" id="PRU00703"/>
    </source>
</evidence>
<dbReference type="CDD" id="cd04606">
    <property type="entry name" value="CBS_pair_Mg_transporter"/>
    <property type="match status" value="1"/>
</dbReference>
<evidence type="ECO:0000313" key="12">
    <source>
        <dbReference type="Proteomes" id="UP000248054"/>
    </source>
</evidence>
<evidence type="ECO:0000259" key="10">
    <source>
        <dbReference type="PROSITE" id="PS51371"/>
    </source>
</evidence>
<dbReference type="OrthoDB" id="9790355at2"/>
<proteinExistence type="inferred from homology"/>
<dbReference type="SUPFAM" id="SSF161093">
    <property type="entry name" value="MgtE membrane domain-like"/>
    <property type="match status" value="1"/>
</dbReference>
<dbReference type="InterPro" id="IPR000644">
    <property type="entry name" value="CBS_dom"/>
</dbReference>
<evidence type="ECO:0000256" key="5">
    <source>
        <dbReference type="ARBA" id="ARBA00022842"/>
    </source>
</evidence>
<sequence length="457" mass="50721">MEEIQEKIQFQLTDELIEQVEVLVEDKNDKKLKALLNEFHHADIADILDELDPEDSVYVIKLLDSETTSEILIELDEDIREKVLKNLSNKEIAEEIEELDTDDAADMIAELPEDRQAEVISQIEDVDHREEIQELLAYPEDTAGGLMAKELVKVYETWTVAGCLRRIRGQAKDVTRVHSVYVVNKKEQLIGRLSLKDLITSRSDQKIADIAKENVDWVHVNDNVEDVAKIMAKYDLEAIPVVNDNQVLLGRITIDDIVDVIREEADKDYQLAAGISRGVEADDSVFKLTIARLPWLLIGMFGGLGAATIIEQFNVNMGDFIILLSFVPLIQATAGNVGVQSSAIVVQGIANGTIDGKIFKRLFKEFLIGLVNGIAIALIAILITHFIFGTTYMVSFTISIALVTVIVMAAIIGTFIPIFLDKRGIDPAVATGPFITTSNDVFGILTYFLIAKLILGI</sequence>
<dbReference type="InterPro" id="IPR006668">
    <property type="entry name" value="Mg_transptr_MgtE_intracell_dom"/>
</dbReference>
<protein>
    <recommendedName>
        <fullName evidence="9">Magnesium transporter MgtE</fullName>
    </recommendedName>
</protein>
<comment type="function">
    <text evidence="9">Acts as a magnesium transporter.</text>
</comment>
<keyword evidence="7 9" id="KW-0472">Membrane</keyword>
<evidence type="ECO:0000256" key="2">
    <source>
        <dbReference type="ARBA" id="ARBA00009749"/>
    </source>
</evidence>
<dbReference type="Pfam" id="PF01769">
    <property type="entry name" value="MgtE"/>
    <property type="match status" value="1"/>
</dbReference>
<keyword evidence="4 9" id="KW-0812">Transmembrane</keyword>
<evidence type="ECO:0000313" key="11">
    <source>
        <dbReference type="EMBL" id="PYE83485.1"/>
    </source>
</evidence>
<feature type="domain" description="CBS" evidence="10">
    <location>
        <begin position="147"/>
        <end position="209"/>
    </location>
</feature>
<dbReference type="NCBIfam" id="TIGR00400">
    <property type="entry name" value="mgtE"/>
    <property type="match status" value="1"/>
</dbReference>
<comment type="subcellular location">
    <subcellularLocation>
        <location evidence="9">Cell membrane</location>
        <topology evidence="9">Multi-pass membrane protein</topology>
    </subcellularLocation>
    <subcellularLocation>
        <location evidence="1">Membrane</location>
        <topology evidence="1">Multi-pass membrane protein</topology>
    </subcellularLocation>
</comment>
<feature type="transmembrane region" description="Helical" evidence="9">
    <location>
        <begin position="394"/>
        <end position="420"/>
    </location>
</feature>
<name>A0A2V4XBR6_9FLAO</name>
<dbReference type="Pfam" id="PF03448">
    <property type="entry name" value="MgtE_N"/>
    <property type="match status" value="1"/>
</dbReference>
<evidence type="ECO:0000256" key="6">
    <source>
        <dbReference type="ARBA" id="ARBA00022989"/>
    </source>
</evidence>
<accession>A0A2V4XBR6</accession>
<comment type="caution">
    <text evidence="11">The sequence shown here is derived from an EMBL/GenBank/DDBJ whole genome shotgun (WGS) entry which is preliminary data.</text>
</comment>
<evidence type="ECO:0000256" key="9">
    <source>
        <dbReference type="RuleBase" id="RU362011"/>
    </source>
</evidence>
<dbReference type="Gene3D" id="1.10.357.20">
    <property type="entry name" value="SLC41 divalent cation transporters, integral membrane domain"/>
    <property type="match status" value="1"/>
</dbReference>
<evidence type="ECO:0000256" key="3">
    <source>
        <dbReference type="ARBA" id="ARBA00022448"/>
    </source>
</evidence>
<keyword evidence="3 9" id="KW-0813">Transport</keyword>
<reference evidence="11 12" key="1">
    <citation type="submission" date="2018-06" db="EMBL/GenBank/DDBJ databases">
        <title>Genomic Encyclopedia of Type Strains, Phase III (KMG-III): the genomes of soil and plant-associated and newly described type strains.</title>
        <authorList>
            <person name="Whitman W."/>
        </authorList>
    </citation>
    <scope>NUCLEOTIDE SEQUENCE [LARGE SCALE GENOMIC DNA]</scope>
    <source>
        <strain evidence="11 12">CECT 7945</strain>
    </source>
</reference>
<dbReference type="SUPFAM" id="SSF158791">
    <property type="entry name" value="MgtE N-terminal domain-like"/>
    <property type="match status" value="1"/>
</dbReference>
<dbReference type="PANTHER" id="PTHR43773">
    <property type="entry name" value="MAGNESIUM TRANSPORTER MGTE"/>
    <property type="match status" value="1"/>
</dbReference>
<feature type="transmembrane region" description="Helical" evidence="9">
    <location>
        <begin position="293"/>
        <end position="314"/>
    </location>
</feature>
<dbReference type="InterPro" id="IPR036739">
    <property type="entry name" value="SLC41_membr_dom_sf"/>
</dbReference>
<dbReference type="AlphaFoldDB" id="A0A2V4XBR6"/>
<dbReference type="Pfam" id="PF00571">
    <property type="entry name" value="CBS"/>
    <property type="match status" value="2"/>
</dbReference>
<feature type="transmembrane region" description="Helical" evidence="9">
    <location>
        <begin position="320"/>
        <end position="346"/>
    </location>
</feature>
<evidence type="ECO:0000256" key="4">
    <source>
        <dbReference type="ARBA" id="ARBA00022692"/>
    </source>
</evidence>
<dbReference type="InterPro" id="IPR046342">
    <property type="entry name" value="CBS_dom_sf"/>
</dbReference>
<feature type="transmembrane region" description="Helical" evidence="9">
    <location>
        <begin position="366"/>
        <end position="388"/>
    </location>
</feature>
<dbReference type="InterPro" id="IPR006669">
    <property type="entry name" value="MgtE_transporter"/>
</dbReference>
<dbReference type="RefSeq" id="WP_110474638.1">
    <property type="nucleotide sequence ID" value="NZ_BMWQ01000001.1"/>
</dbReference>
<evidence type="ECO:0000256" key="1">
    <source>
        <dbReference type="ARBA" id="ARBA00004141"/>
    </source>
</evidence>
<organism evidence="11 12">
    <name type="scientific">Winogradskyella epiphytica</name>
    <dbReference type="NCBI Taxonomy" id="262005"/>
    <lineage>
        <taxon>Bacteria</taxon>
        <taxon>Pseudomonadati</taxon>
        <taxon>Bacteroidota</taxon>
        <taxon>Flavobacteriia</taxon>
        <taxon>Flavobacteriales</taxon>
        <taxon>Flavobacteriaceae</taxon>
        <taxon>Winogradskyella</taxon>
    </lineage>
</organism>
<keyword evidence="9" id="KW-0479">Metal-binding</keyword>
<keyword evidence="12" id="KW-1185">Reference proteome</keyword>
<dbReference type="Gene3D" id="1.25.60.10">
    <property type="entry name" value="MgtE N-terminal domain-like"/>
    <property type="match status" value="1"/>
</dbReference>
<comment type="caution">
    <text evidence="9">Lacks conserved residue(s) required for the propagation of feature annotation.</text>
</comment>
<dbReference type="PANTHER" id="PTHR43773:SF1">
    <property type="entry name" value="MAGNESIUM TRANSPORTER MGTE"/>
    <property type="match status" value="1"/>
</dbReference>
<evidence type="ECO:0000256" key="7">
    <source>
        <dbReference type="ARBA" id="ARBA00023136"/>
    </source>
</evidence>
<dbReference type="PROSITE" id="PS51371">
    <property type="entry name" value="CBS"/>
    <property type="match status" value="2"/>
</dbReference>
<dbReference type="GO" id="GO:0046872">
    <property type="term" value="F:metal ion binding"/>
    <property type="evidence" value="ECO:0007669"/>
    <property type="project" value="UniProtKB-KW"/>
</dbReference>